<dbReference type="InterPro" id="IPR012942">
    <property type="entry name" value="SRR1-like"/>
</dbReference>
<evidence type="ECO:0000259" key="2">
    <source>
        <dbReference type="Pfam" id="PF07985"/>
    </source>
</evidence>
<accession>A0A9P9WVQ3</accession>
<feature type="compositionally biased region" description="Basic and acidic residues" evidence="1">
    <location>
        <begin position="1"/>
        <end position="13"/>
    </location>
</feature>
<keyword evidence="4" id="KW-1185">Reference proteome</keyword>
<evidence type="ECO:0000256" key="1">
    <source>
        <dbReference type="SAM" id="MobiDB-lite"/>
    </source>
</evidence>
<dbReference type="Pfam" id="PF07985">
    <property type="entry name" value="SRR1"/>
    <property type="match status" value="1"/>
</dbReference>
<protein>
    <recommendedName>
        <fullName evidence="2">SRR1-like domain-containing protein</fullName>
    </recommendedName>
</protein>
<evidence type="ECO:0000313" key="3">
    <source>
        <dbReference type="EMBL" id="KAI1879866.1"/>
    </source>
</evidence>
<dbReference type="PANTHER" id="PTHR42080:SF1">
    <property type="entry name" value="SRR1-LIKE DOMAIN-CONTAINING PROTEIN"/>
    <property type="match status" value="1"/>
</dbReference>
<feature type="compositionally biased region" description="Basic residues" evidence="1">
    <location>
        <begin position="21"/>
        <end position="32"/>
    </location>
</feature>
<organism evidence="3 4">
    <name type="scientific">Neoarthrinium moseri</name>
    <dbReference type="NCBI Taxonomy" id="1658444"/>
    <lineage>
        <taxon>Eukaryota</taxon>
        <taxon>Fungi</taxon>
        <taxon>Dikarya</taxon>
        <taxon>Ascomycota</taxon>
        <taxon>Pezizomycotina</taxon>
        <taxon>Sordariomycetes</taxon>
        <taxon>Xylariomycetidae</taxon>
        <taxon>Amphisphaeriales</taxon>
        <taxon>Apiosporaceae</taxon>
        <taxon>Neoarthrinium</taxon>
    </lineage>
</organism>
<gene>
    <name evidence="3" type="ORF">JX265_001487</name>
</gene>
<feature type="domain" description="SRR1-like" evidence="2">
    <location>
        <begin position="81"/>
        <end position="252"/>
    </location>
</feature>
<dbReference type="AlphaFoldDB" id="A0A9P9WVQ3"/>
<proteinExistence type="predicted"/>
<comment type="caution">
    <text evidence="3">The sequence shown here is derived from an EMBL/GenBank/DDBJ whole genome shotgun (WGS) entry which is preliminary data.</text>
</comment>
<dbReference type="PANTHER" id="PTHR42080">
    <property type="entry name" value="SRR1 DOMAIN-CONTAINING PROTEIN"/>
    <property type="match status" value="1"/>
</dbReference>
<dbReference type="EMBL" id="JAFIMR010000003">
    <property type="protein sequence ID" value="KAI1879866.1"/>
    <property type="molecule type" value="Genomic_DNA"/>
</dbReference>
<dbReference type="OrthoDB" id="5318346at2759"/>
<dbReference type="Proteomes" id="UP000829685">
    <property type="component" value="Unassembled WGS sequence"/>
</dbReference>
<evidence type="ECO:0000313" key="4">
    <source>
        <dbReference type="Proteomes" id="UP000829685"/>
    </source>
</evidence>
<reference evidence="3" key="1">
    <citation type="submission" date="2021-03" db="EMBL/GenBank/DDBJ databases">
        <title>Revisited historic fungal species revealed as producer of novel bioactive compounds through whole genome sequencing and comparative genomics.</title>
        <authorList>
            <person name="Vignolle G.A."/>
            <person name="Hochenegger N."/>
            <person name="Mach R.L."/>
            <person name="Mach-Aigner A.R."/>
            <person name="Javad Rahimi M."/>
            <person name="Salim K.A."/>
            <person name="Chan C.M."/>
            <person name="Lim L.B.L."/>
            <person name="Cai F."/>
            <person name="Druzhinina I.S."/>
            <person name="U'Ren J.M."/>
            <person name="Derntl C."/>
        </authorList>
    </citation>
    <scope>NUCLEOTIDE SEQUENCE</scope>
    <source>
        <strain evidence="3">TUCIM 5799</strain>
    </source>
</reference>
<feature type="region of interest" description="Disordered" evidence="1">
    <location>
        <begin position="1"/>
        <end position="51"/>
    </location>
</feature>
<name>A0A9P9WVQ3_9PEZI</name>
<sequence>MERSGDSSPKGEEESWTFVTSKRHRQTGKRKAVPLASATVPVTKPSPQARASTHLSLQEIQLDHEKFSRQWAESECCRRLQELLSSKECSSRPTKAICLGLGSFDPEDGSWQIRRRSHVQLAAFITIVKRLEASDKIKIRCIFQEPCFTNADKKFLQTLGFEVVDSPSGFDEVSEDSILFGVHLYRDIYSAAIEKAIPAIFIGTGYDIWEDYATAEASEWAKMRQLDECCDKAVFPDDKDFYPIFTSTTIHWRRPGEKDLGGLSKAVEDMSLVGDSG</sequence>